<dbReference type="EMBL" id="QRGA01000007">
    <property type="protein sequence ID" value="RDU98208.1"/>
    <property type="molecule type" value="Genomic_DNA"/>
</dbReference>
<dbReference type="PANTHER" id="PTHR33446">
    <property type="entry name" value="PROTEIN TONB-RELATED"/>
    <property type="match status" value="1"/>
</dbReference>
<feature type="compositionally biased region" description="Basic and acidic residues" evidence="10">
    <location>
        <begin position="88"/>
        <end position="112"/>
    </location>
</feature>
<keyword evidence="5" id="KW-0997">Cell inner membrane</keyword>
<comment type="subcellular location">
    <subcellularLocation>
        <location evidence="1">Cell inner membrane</location>
        <topology evidence="1">Single-pass membrane protein</topology>
        <orientation evidence="1">Periplasmic side</orientation>
    </subcellularLocation>
</comment>
<dbReference type="GO" id="GO:0055085">
    <property type="term" value="P:transmembrane transport"/>
    <property type="evidence" value="ECO:0007669"/>
    <property type="project" value="InterPro"/>
</dbReference>
<dbReference type="GO" id="GO:0015031">
    <property type="term" value="P:protein transport"/>
    <property type="evidence" value="ECO:0007669"/>
    <property type="project" value="UniProtKB-KW"/>
</dbReference>
<name>A0A3D8JYT5_9BURK</name>
<dbReference type="PROSITE" id="PS52015">
    <property type="entry name" value="TONB_CTD"/>
    <property type="match status" value="1"/>
</dbReference>
<comment type="similarity">
    <text evidence="2">Belongs to the TonB family.</text>
</comment>
<keyword evidence="7" id="KW-0653">Protein transport</keyword>
<feature type="compositionally biased region" description="Low complexity" evidence="10">
    <location>
        <begin position="70"/>
        <end position="80"/>
    </location>
</feature>
<feature type="region of interest" description="Disordered" evidence="10">
    <location>
        <begin position="70"/>
        <end position="175"/>
    </location>
</feature>
<evidence type="ECO:0000256" key="4">
    <source>
        <dbReference type="ARBA" id="ARBA00022475"/>
    </source>
</evidence>
<evidence type="ECO:0000259" key="11">
    <source>
        <dbReference type="PROSITE" id="PS52015"/>
    </source>
</evidence>
<evidence type="ECO:0000313" key="13">
    <source>
        <dbReference type="Proteomes" id="UP000256838"/>
    </source>
</evidence>
<evidence type="ECO:0000256" key="10">
    <source>
        <dbReference type="SAM" id="MobiDB-lite"/>
    </source>
</evidence>
<feature type="compositionally biased region" description="Basic and acidic residues" evidence="10">
    <location>
        <begin position="119"/>
        <end position="129"/>
    </location>
</feature>
<keyword evidence="8" id="KW-1133">Transmembrane helix</keyword>
<proteinExistence type="inferred from homology"/>
<evidence type="ECO:0000256" key="9">
    <source>
        <dbReference type="ARBA" id="ARBA00023136"/>
    </source>
</evidence>
<accession>A0A3D8JYT5</accession>
<dbReference type="GO" id="GO:0031992">
    <property type="term" value="F:energy transducer activity"/>
    <property type="evidence" value="ECO:0007669"/>
    <property type="project" value="TreeGrafter"/>
</dbReference>
<organism evidence="12 13">
    <name type="scientific">Trinickia dinghuensis</name>
    <dbReference type="NCBI Taxonomy" id="2291023"/>
    <lineage>
        <taxon>Bacteria</taxon>
        <taxon>Pseudomonadati</taxon>
        <taxon>Pseudomonadota</taxon>
        <taxon>Betaproteobacteria</taxon>
        <taxon>Burkholderiales</taxon>
        <taxon>Burkholderiaceae</taxon>
        <taxon>Trinickia</taxon>
    </lineage>
</organism>
<dbReference type="Proteomes" id="UP000256838">
    <property type="component" value="Unassembled WGS sequence"/>
</dbReference>
<evidence type="ECO:0000256" key="5">
    <source>
        <dbReference type="ARBA" id="ARBA00022519"/>
    </source>
</evidence>
<dbReference type="InterPro" id="IPR006260">
    <property type="entry name" value="TonB/TolA_C"/>
</dbReference>
<evidence type="ECO:0000313" key="12">
    <source>
        <dbReference type="EMBL" id="RDU98208.1"/>
    </source>
</evidence>
<dbReference type="InterPro" id="IPR037682">
    <property type="entry name" value="TonB_C"/>
</dbReference>
<dbReference type="NCBIfam" id="TIGR01352">
    <property type="entry name" value="tonB_Cterm"/>
    <property type="match status" value="1"/>
</dbReference>
<dbReference type="PANTHER" id="PTHR33446:SF2">
    <property type="entry name" value="PROTEIN TONB"/>
    <property type="match status" value="1"/>
</dbReference>
<keyword evidence="6" id="KW-0812">Transmembrane</keyword>
<keyword evidence="9" id="KW-0472">Membrane</keyword>
<dbReference type="OrthoDB" id="9792439at2"/>
<evidence type="ECO:0000256" key="2">
    <source>
        <dbReference type="ARBA" id="ARBA00006555"/>
    </source>
</evidence>
<dbReference type="AlphaFoldDB" id="A0A3D8JYT5"/>
<dbReference type="InterPro" id="IPR051045">
    <property type="entry name" value="TonB-dependent_transducer"/>
</dbReference>
<evidence type="ECO:0000256" key="7">
    <source>
        <dbReference type="ARBA" id="ARBA00022927"/>
    </source>
</evidence>
<comment type="caution">
    <text evidence="12">The sequence shown here is derived from an EMBL/GenBank/DDBJ whole genome shotgun (WGS) entry which is preliminary data.</text>
</comment>
<evidence type="ECO:0000256" key="3">
    <source>
        <dbReference type="ARBA" id="ARBA00022448"/>
    </source>
</evidence>
<sequence length="281" mass="29548">MMTQTHRAFDRGERRRLGAIAAVVLALHGFAALHLYRQGVESHAVAVSSAAPVSIRFVAAIRAAPSAAATVRPAAAATPAPKTPPSKSNERPAHRREGAAHEVSRSDADVARTSRPRPRQPESVHKESLPRVSNALSPASSASLAEPPSQSAASSHSSSSVAKQPPSASASSSAIPEHQASAVVASEAQTEPIFNAAYLHNPAPDYPPMALQRRWEGTVLLKVRVLADGRAEQVTVITSSGHASLDDAAVQAVTAWRFIPARRAGEAIDGWVHVPLVFKAE</sequence>
<gene>
    <name evidence="12" type="ORF">DWV00_12840</name>
</gene>
<keyword evidence="4" id="KW-1003">Cell membrane</keyword>
<keyword evidence="3" id="KW-0813">Transport</keyword>
<feature type="domain" description="TonB C-terminal" evidence="11">
    <location>
        <begin position="191"/>
        <end position="281"/>
    </location>
</feature>
<evidence type="ECO:0000256" key="6">
    <source>
        <dbReference type="ARBA" id="ARBA00022692"/>
    </source>
</evidence>
<evidence type="ECO:0000256" key="8">
    <source>
        <dbReference type="ARBA" id="ARBA00022989"/>
    </source>
</evidence>
<dbReference type="Gene3D" id="3.30.1150.10">
    <property type="match status" value="1"/>
</dbReference>
<dbReference type="SUPFAM" id="SSF74653">
    <property type="entry name" value="TolA/TonB C-terminal domain"/>
    <property type="match status" value="1"/>
</dbReference>
<dbReference type="GO" id="GO:0098797">
    <property type="term" value="C:plasma membrane protein complex"/>
    <property type="evidence" value="ECO:0007669"/>
    <property type="project" value="TreeGrafter"/>
</dbReference>
<evidence type="ECO:0000256" key="1">
    <source>
        <dbReference type="ARBA" id="ARBA00004383"/>
    </source>
</evidence>
<keyword evidence="13" id="KW-1185">Reference proteome</keyword>
<protein>
    <submittedName>
        <fullName evidence="12">Energy transducer TonB</fullName>
    </submittedName>
</protein>
<dbReference type="Pfam" id="PF03544">
    <property type="entry name" value="TonB_C"/>
    <property type="match status" value="1"/>
</dbReference>
<feature type="compositionally biased region" description="Low complexity" evidence="10">
    <location>
        <begin position="133"/>
        <end position="174"/>
    </location>
</feature>
<reference evidence="12 13" key="1">
    <citation type="submission" date="2018-08" db="EMBL/GenBank/DDBJ databases">
        <title>Paraburkholderia sp. DHOM06 isolated from forest soil.</title>
        <authorList>
            <person name="Gao Z.-H."/>
            <person name="Qiu L.-H."/>
        </authorList>
    </citation>
    <scope>NUCLEOTIDE SEQUENCE [LARGE SCALE GENOMIC DNA]</scope>
    <source>
        <strain evidence="12 13">DHOM06</strain>
    </source>
</reference>